<dbReference type="EMBL" id="CP010835">
    <property type="protein sequence ID" value="AMM53100.1"/>
    <property type="molecule type" value="Genomic_DNA"/>
</dbReference>
<feature type="transmembrane region" description="Helical" evidence="1">
    <location>
        <begin position="89"/>
        <end position="110"/>
    </location>
</feature>
<dbReference type="STRING" id="1609559.TQ32_00275"/>
<feature type="transmembrane region" description="Helical" evidence="1">
    <location>
        <begin position="61"/>
        <end position="83"/>
    </location>
</feature>
<feature type="transmembrane region" description="Helical" evidence="1">
    <location>
        <begin position="30"/>
        <end position="49"/>
    </location>
</feature>
<sequence>MEKYKKYLVGGMFGLFLSFSFVARQGLLRGVYVLSINSLIIFVWTVLTAHGRGKHRIALKIQTYLIFGTLSVFFATLFLMGIVYNRWDLVGGLLMIFVAFSLFILMLIIFERIAVQKGKELKYSPRDMKVFWAFQWLANLSLVLKSNTPLETFLLILPAILGGYLLFKGLVTIKLS</sequence>
<organism evidence="2 3">
    <name type="scientific">Pyrococcus kukulkanii</name>
    <dbReference type="NCBI Taxonomy" id="1609559"/>
    <lineage>
        <taxon>Archaea</taxon>
        <taxon>Methanobacteriati</taxon>
        <taxon>Methanobacteriota</taxon>
        <taxon>Thermococci</taxon>
        <taxon>Thermococcales</taxon>
        <taxon>Thermococcaceae</taxon>
        <taxon>Pyrococcus</taxon>
    </lineage>
</organism>
<gene>
    <name evidence="2" type="ORF">TQ32_00275</name>
</gene>
<feature type="transmembrane region" description="Helical" evidence="1">
    <location>
        <begin position="7"/>
        <end position="24"/>
    </location>
</feature>
<dbReference type="AlphaFoldDB" id="A0A127B6U1"/>
<keyword evidence="1" id="KW-1133">Transmembrane helix</keyword>
<keyword evidence="1" id="KW-0812">Transmembrane</keyword>
<evidence type="ECO:0000313" key="2">
    <source>
        <dbReference type="EMBL" id="AMM53100.1"/>
    </source>
</evidence>
<dbReference type="KEGG" id="pyc:TQ32_00275"/>
<dbReference type="OrthoDB" id="383410at2157"/>
<proteinExistence type="predicted"/>
<dbReference type="GeneID" id="28490219"/>
<accession>A0A127B6U1</accession>
<feature type="transmembrane region" description="Helical" evidence="1">
    <location>
        <begin position="153"/>
        <end position="171"/>
    </location>
</feature>
<name>A0A127B6U1_9EURY</name>
<protein>
    <submittedName>
        <fullName evidence="2">Uncharacterized protein</fullName>
    </submittedName>
</protein>
<evidence type="ECO:0000256" key="1">
    <source>
        <dbReference type="SAM" id="Phobius"/>
    </source>
</evidence>
<dbReference type="Proteomes" id="UP000070587">
    <property type="component" value="Chromosome"/>
</dbReference>
<reference evidence="3" key="1">
    <citation type="submission" date="2015-02" db="EMBL/GenBank/DDBJ databases">
        <title>Pyrococcus kukulkanii sp. nov., a novel hyperthermophilic archaeon isolated from a deep-sea hydrothermal vent at the Guaymas Basin.</title>
        <authorList>
            <person name="Oger P.M."/>
            <person name="Callac N."/>
            <person name="Jebbar M."/>
            <person name="Godfroy A."/>
        </authorList>
    </citation>
    <scope>NUCLEOTIDE SEQUENCE [LARGE SCALE GENOMIC DNA]</scope>
    <source>
        <strain evidence="3">NCB100</strain>
    </source>
</reference>
<evidence type="ECO:0000313" key="3">
    <source>
        <dbReference type="Proteomes" id="UP000070587"/>
    </source>
</evidence>
<dbReference type="PATRIC" id="fig|1609559.3.peg.58"/>
<reference evidence="2 3" key="2">
    <citation type="journal article" date="2016" name="Int. J. Syst. Evol. Microbiol.">
        <title>Pyrococcus kukulkanii sp. nov., a hyperthermophilic, piezophilic archaeon isolated from a deep-sea hydrothermal vent.</title>
        <authorList>
            <person name="Callac N."/>
            <person name="Oger P."/>
            <person name="Lesongeur F."/>
            <person name="Rattray J.E."/>
            <person name="Vannier P."/>
            <person name="Michoud G."/>
            <person name="Beauverger M."/>
            <person name="Gayet N."/>
            <person name="Rouxel O."/>
            <person name="Jebbar M."/>
            <person name="Godfroy A."/>
        </authorList>
    </citation>
    <scope>NUCLEOTIDE SEQUENCE [LARGE SCALE GENOMIC DNA]</scope>
    <source>
        <strain evidence="2 3">NCB100</strain>
    </source>
</reference>
<keyword evidence="1" id="KW-0472">Membrane</keyword>
<dbReference type="RefSeq" id="WP_068319942.1">
    <property type="nucleotide sequence ID" value="NZ_CP010835.1"/>
</dbReference>